<feature type="domain" description="YopA central" evidence="1">
    <location>
        <begin position="118"/>
        <end position="253"/>
    </location>
</feature>
<evidence type="ECO:0000313" key="3">
    <source>
        <dbReference type="Proteomes" id="UP001333818"/>
    </source>
</evidence>
<comment type="caution">
    <text evidence="2">The sequence shown here is derived from an EMBL/GenBank/DDBJ whole genome shotgun (WGS) entry which is preliminary data.</text>
</comment>
<keyword evidence="3" id="KW-1185">Reference proteome</keyword>
<organism evidence="2 3">
    <name type="scientific">Tumidithrix elongata BACA0141</name>
    <dbReference type="NCBI Taxonomy" id="2716417"/>
    <lineage>
        <taxon>Bacteria</taxon>
        <taxon>Bacillati</taxon>
        <taxon>Cyanobacteriota</taxon>
        <taxon>Cyanophyceae</taxon>
        <taxon>Pseudanabaenales</taxon>
        <taxon>Pseudanabaenaceae</taxon>
        <taxon>Tumidithrix</taxon>
        <taxon>Tumidithrix elongata</taxon>
    </lineage>
</organism>
<reference evidence="2" key="1">
    <citation type="submission" date="2024-01" db="EMBL/GenBank/DDBJ databases">
        <title>Bank of Algae and Cyanobacteria of the Azores (BACA) strain genomes.</title>
        <authorList>
            <person name="Luz R."/>
            <person name="Cordeiro R."/>
            <person name="Fonseca A."/>
            <person name="Goncalves V."/>
        </authorList>
    </citation>
    <scope>NUCLEOTIDE SEQUENCE</scope>
    <source>
        <strain evidence="2">BACA0141</strain>
    </source>
</reference>
<sequence length="440" mass="50618">MNIHAQSLTPIYVTEEINQPFTLYEGKMKILSDSPERDIIAQGTGSIKLAWFPRIRLKYSFNCDNLITFDLTKEHYLELSHLKISCKATATSSTDSSSVVSQKTYISGFLNEPVANASSQNISYLIFHITNFYGYRGDIIQNSSVIWFGRLLLQANGWKVTIDSLEQKAFDQLTNSLENEGGYAITHVAKLERIDNQIFTAEQALDVLSSLSYFLSFSAGLWVAPILPTGFDSDNNPIWQQWSSHVASSYRNVSSWFPIQEPQNLTEAFVGFMTLWNDQDWQQPLKLAIHWYVESNLQAGGIEGSIIFAHSSLELLYQHWIGIFNNDAAKKLEKLFEKARLPLKCTDMPSKLDSLENLLKFTTDKNISLPKAITEVRNKVTHLKRNDEIHHVSVRIETWRLSLWYLELVLLHLFNYQGVYKNRLRFAWEGDYDKLPWEQP</sequence>
<dbReference type="Proteomes" id="UP001333818">
    <property type="component" value="Unassembled WGS sequence"/>
</dbReference>
<dbReference type="RefSeq" id="WP_330484574.1">
    <property type="nucleotide sequence ID" value="NZ_JAZBJZ010000065.1"/>
</dbReference>
<dbReference type="Pfam" id="PF26308">
    <property type="entry name" value="YopA_M"/>
    <property type="match status" value="1"/>
</dbReference>
<name>A0AAW9PYN0_9CYAN</name>
<protein>
    <recommendedName>
        <fullName evidence="1">YopA central domain-containing protein</fullName>
    </recommendedName>
</protein>
<evidence type="ECO:0000259" key="1">
    <source>
        <dbReference type="Pfam" id="PF26308"/>
    </source>
</evidence>
<dbReference type="EMBL" id="JAZBJZ010000065">
    <property type="protein sequence ID" value="MEE3718142.1"/>
    <property type="molecule type" value="Genomic_DNA"/>
</dbReference>
<proteinExistence type="predicted"/>
<gene>
    <name evidence="2" type="ORF">V2H45_15485</name>
</gene>
<accession>A0AAW9PYN0</accession>
<dbReference type="InterPro" id="IPR058684">
    <property type="entry name" value="YopA_M"/>
</dbReference>
<dbReference type="AlphaFoldDB" id="A0AAW9PYN0"/>
<evidence type="ECO:0000313" key="2">
    <source>
        <dbReference type="EMBL" id="MEE3718142.1"/>
    </source>
</evidence>